<accession>A0A1I3XLS1</accession>
<dbReference type="CDD" id="cd08461">
    <property type="entry name" value="PBP2_DntR_like_3"/>
    <property type="match status" value="1"/>
</dbReference>
<dbReference type="Pfam" id="PF03466">
    <property type="entry name" value="LysR_substrate"/>
    <property type="match status" value="1"/>
</dbReference>
<sequence>MNINSLDLNLLQTLNVLLTELNVTRAAQRLHLSQPSVSAQLARLRGHFDDPLLLPGPRGMLPTARAEALREPLRLALEAVERAVAPPDTFNPANAEVTWSIAATDYTSSALVLPALNLIRAAAPLSRMAVLALNPPLIAQQLEKGELDVVFHTGDNAPPTLHQRKLFSERYVLAGRRDHSHLQRPPTLDQFCQLEFVMVSPDGGGFSAATDTALAKLGRSRRVVLSVPHFLFMQETLANSDLVAVLPERLVRHASHLQVIDLPLEVPGFDILLLWHERLHRDPAQQWLRQQIVAALSLS</sequence>
<keyword evidence="2" id="KW-0805">Transcription regulation</keyword>
<dbReference type="EMBL" id="FOSD01000005">
    <property type="protein sequence ID" value="SFK19991.1"/>
    <property type="molecule type" value="Genomic_DNA"/>
</dbReference>
<dbReference type="SUPFAM" id="SSF53850">
    <property type="entry name" value="Periplasmic binding protein-like II"/>
    <property type="match status" value="1"/>
</dbReference>
<evidence type="ECO:0000313" key="7">
    <source>
        <dbReference type="Proteomes" id="UP000198841"/>
    </source>
</evidence>
<dbReference type="RefSeq" id="WP_008107763.1">
    <property type="nucleotide sequence ID" value="NZ_FOSD01000005.1"/>
</dbReference>
<dbReference type="SUPFAM" id="SSF46785">
    <property type="entry name" value="Winged helix' DNA-binding domain"/>
    <property type="match status" value="1"/>
</dbReference>
<keyword evidence="3 6" id="KW-0238">DNA-binding</keyword>
<dbReference type="InterPro" id="IPR000847">
    <property type="entry name" value="LysR_HTH_N"/>
</dbReference>
<name>A0A1I3XLS1_9GAMM</name>
<dbReference type="InterPro" id="IPR050389">
    <property type="entry name" value="LysR-type_TF"/>
</dbReference>
<dbReference type="InterPro" id="IPR005119">
    <property type="entry name" value="LysR_subst-bd"/>
</dbReference>
<dbReference type="GO" id="GO:0003677">
    <property type="term" value="F:DNA binding"/>
    <property type="evidence" value="ECO:0007669"/>
    <property type="project" value="UniProtKB-KW"/>
</dbReference>
<dbReference type="PRINTS" id="PR00039">
    <property type="entry name" value="HTHLYSR"/>
</dbReference>
<dbReference type="PANTHER" id="PTHR30118">
    <property type="entry name" value="HTH-TYPE TRANSCRIPTIONAL REGULATOR LEUO-RELATED"/>
    <property type="match status" value="1"/>
</dbReference>
<evidence type="ECO:0000256" key="1">
    <source>
        <dbReference type="ARBA" id="ARBA00009437"/>
    </source>
</evidence>
<proteinExistence type="inferred from homology"/>
<dbReference type="PANTHER" id="PTHR30118:SF15">
    <property type="entry name" value="TRANSCRIPTIONAL REGULATORY PROTEIN"/>
    <property type="match status" value="1"/>
</dbReference>
<dbReference type="InterPro" id="IPR036390">
    <property type="entry name" value="WH_DNA-bd_sf"/>
</dbReference>
<evidence type="ECO:0000256" key="2">
    <source>
        <dbReference type="ARBA" id="ARBA00023015"/>
    </source>
</evidence>
<organism evidence="6 7">
    <name type="scientific">Candidatus Pantoea symbiotica</name>
    <dbReference type="NCBI Taxonomy" id="1884370"/>
    <lineage>
        <taxon>Bacteria</taxon>
        <taxon>Pseudomonadati</taxon>
        <taxon>Pseudomonadota</taxon>
        <taxon>Gammaproteobacteria</taxon>
        <taxon>Enterobacterales</taxon>
        <taxon>Erwiniaceae</taxon>
        <taxon>Pantoea</taxon>
    </lineage>
</organism>
<dbReference type="PROSITE" id="PS50931">
    <property type="entry name" value="HTH_LYSR"/>
    <property type="match status" value="1"/>
</dbReference>
<evidence type="ECO:0000256" key="4">
    <source>
        <dbReference type="ARBA" id="ARBA00023163"/>
    </source>
</evidence>
<evidence type="ECO:0000313" key="6">
    <source>
        <dbReference type="EMBL" id="SFK19991.1"/>
    </source>
</evidence>
<dbReference type="InterPro" id="IPR036388">
    <property type="entry name" value="WH-like_DNA-bd_sf"/>
</dbReference>
<feature type="domain" description="HTH lysR-type" evidence="5">
    <location>
        <begin position="6"/>
        <end position="63"/>
    </location>
</feature>
<protein>
    <submittedName>
        <fullName evidence="6">DNA-binding transcriptional regulator, LysR family</fullName>
    </submittedName>
</protein>
<keyword evidence="7" id="KW-1185">Reference proteome</keyword>
<gene>
    <name evidence="6" type="ORF">SAMN05518863_105146</name>
</gene>
<evidence type="ECO:0000259" key="5">
    <source>
        <dbReference type="PROSITE" id="PS50931"/>
    </source>
</evidence>
<dbReference type="Proteomes" id="UP000198841">
    <property type="component" value="Unassembled WGS sequence"/>
</dbReference>
<comment type="caution">
    <text evidence="6">The sequence shown here is derived from an EMBL/GenBank/DDBJ whole genome shotgun (WGS) entry which is preliminary data.</text>
</comment>
<dbReference type="Gene3D" id="3.40.190.10">
    <property type="entry name" value="Periplasmic binding protein-like II"/>
    <property type="match status" value="2"/>
</dbReference>
<keyword evidence="4" id="KW-0804">Transcription</keyword>
<comment type="similarity">
    <text evidence="1">Belongs to the LysR transcriptional regulatory family.</text>
</comment>
<reference evidence="6 7" key="1">
    <citation type="submission" date="2016-10" db="EMBL/GenBank/DDBJ databases">
        <authorList>
            <person name="Varghese N."/>
            <person name="Submissions S."/>
        </authorList>
    </citation>
    <scope>NUCLEOTIDE SEQUENCE [LARGE SCALE GENOMIC DNA]</scope>
    <source>
        <strain evidence="6 7">YR512</strain>
    </source>
</reference>
<dbReference type="Gene3D" id="1.10.10.10">
    <property type="entry name" value="Winged helix-like DNA-binding domain superfamily/Winged helix DNA-binding domain"/>
    <property type="match status" value="1"/>
</dbReference>
<dbReference type="Pfam" id="PF00126">
    <property type="entry name" value="HTH_1"/>
    <property type="match status" value="1"/>
</dbReference>
<evidence type="ECO:0000256" key="3">
    <source>
        <dbReference type="ARBA" id="ARBA00023125"/>
    </source>
</evidence>